<sequence>MVGGEAELNYTVHIAENPRFVFFSNPICACSTLKATLNLSVARAIGKTDFHIENAEMIHKRAANLLLTPYQLGYSRFEAMLDDPDVPLFAFVRSPQSRFLSAWRKKLSRETQFTRKVRAHLGIDPDVPLADFLTLDAFAVGVAADSDLRDLDEHWRLQRKQIFFDELPRLTLGFVESFDADSARILGGIFGHDDYFLCDAVRLNPNNASGNRKSGSDLSKIASADIARAYAADSEMIASARSQINESEMR</sequence>
<dbReference type="GO" id="GO:0008146">
    <property type="term" value="F:sulfotransferase activity"/>
    <property type="evidence" value="ECO:0007669"/>
    <property type="project" value="InterPro"/>
</dbReference>
<comment type="caution">
    <text evidence="1">The sequence shown here is derived from an EMBL/GenBank/DDBJ whole genome shotgun (WGS) entry which is preliminary data.</text>
</comment>
<accession>A0AAQ0HBS4</accession>
<reference evidence="1 2" key="1">
    <citation type="submission" date="2018-08" db="EMBL/GenBank/DDBJ databases">
        <title>Genomic Encyclopedia of Archaeal and Bacterial Type Strains, Phase II (KMG-II): from individual species to whole genera.</title>
        <authorList>
            <person name="Goeker M."/>
        </authorList>
    </citation>
    <scope>NUCLEOTIDE SEQUENCE [LARGE SCALE GENOMIC DNA]</scope>
    <source>
        <strain evidence="1 2">DSM 582</strain>
    </source>
</reference>
<keyword evidence="2" id="KW-1185">Reference proteome</keyword>
<organism evidence="1 2">
    <name type="scientific">Paracoccus versutus</name>
    <name type="common">Thiobacillus versutus</name>
    <dbReference type="NCBI Taxonomy" id="34007"/>
    <lineage>
        <taxon>Bacteria</taxon>
        <taxon>Pseudomonadati</taxon>
        <taxon>Pseudomonadota</taxon>
        <taxon>Alphaproteobacteria</taxon>
        <taxon>Rhodobacterales</taxon>
        <taxon>Paracoccaceae</taxon>
        <taxon>Paracoccus</taxon>
    </lineage>
</organism>
<protein>
    <submittedName>
        <fullName evidence="1">Sulfotransferase family protein</fullName>
    </submittedName>
</protein>
<dbReference type="EMBL" id="QUMX01000087">
    <property type="protein sequence ID" value="REG26869.1"/>
    <property type="molecule type" value="Genomic_DNA"/>
</dbReference>
<dbReference type="Pfam" id="PF03567">
    <property type="entry name" value="Sulfotransfer_2"/>
    <property type="match status" value="1"/>
</dbReference>
<proteinExistence type="predicted"/>
<dbReference type="AlphaFoldDB" id="A0AAQ0HBS4"/>
<dbReference type="Proteomes" id="UP000256794">
    <property type="component" value="Unassembled WGS sequence"/>
</dbReference>
<evidence type="ECO:0000313" key="1">
    <source>
        <dbReference type="EMBL" id="REG26869.1"/>
    </source>
</evidence>
<name>A0AAQ0HBS4_PARVE</name>
<evidence type="ECO:0000313" key="2">
    <source>
        <dbReference type="Proteomes" id="UP000256794"/>
    </source>
</evidence>
<dbReference type="GO" id="GO:0016020">
    <property type="term" value="C:membrane"/>
    <property type="evidence" value="ECO:0007669"/>
    <property type="project" value="InterPro"/>
</dbReference>
<dbReference type="InterPro" id="IPR005331">
    <property type="entry name" value="Sulfotransferase"/>
</dbReference>
<gene>
    <name evidence="1" type="ORF">ATH84_10873</name>
</gene>